<proteinExistence type="predicted"/>
<evidence type="ECO:0000313" key="2">
    <source>
        <dbReference type="EMBL" id="VYU29897.1"/>
    </source>
</evidence>
<feature type="compositionally biased region" description="Basic and acidic residues" evidence="1">
    <location>
        <begin position="435"/>
        <end position="455"/>
    </location>
</feature>
<feature type="region of interest" description="Disordered" evidence="1">
    <location>
        <begin position="155"/>
        <end position="182"/>
    </location>
</feature>
<dbReference type="RefSeq" id="WP_156684570.1">
    <property type="nucleotide sequence ID" value="NZ_CACRUA010000022.1"/>
</dbReference>
<gene>
    <name evidence="2" type="ORF">CSLFYP84_01822</name>
</gene>
<feature type="compositionally biased region" description="Basic and acidic residues" evidence="1">
    <location>
        <begin position="466"/>
        <end position="479"/>
    </location>
</feature>
<evidence type="ECO:0000256" key="1">
    <source>
        <dbReference type="SAM" id="MobiDB-lite"/>
    </source>
</evidence>
<organism evidence="2">
    <name type="scientific">Clostridium symbiosum</name>
    <name type="common">Bacteroides symbiosus</name>
    <dbReference type="NCBI Taxonomy" id="1512"/>
    <lineage>
        <taxon>Bacteria</taxon>
        <taxon>Bacillati</taxon>
        <taxon>Bacillota</taxon>
        <taxon>Clostridia</taxon>
        <taxon>Lachnospirales</taxon>
        <taxon>Lachnospiraceae</taxon>
        <taxon>Otoolea</taxon>
    </lineage>
</organism>
<protein>
    <submittedName>
        <fullName evidence="2">Uncharacterized protein</fullName>
    </submittedName>
</protein>
<feature type="compositionally biased region" description="Polar residues" evidence="1">
    <location>
        <begin position="456"/>
        <end position="465"/>
    </location>
</feature>
<sequence length="479" mass="53758">MAQDFGDDIGDILVRAFGRACKDAYQNRKSKHLHDEYKRIFEKNGMSKDDAAAKAEAMASREHICIPFGSSVDATYFARVLQENDIAAAAMSDAMGNGYIEFAEAEIENVKQCIPQFSEVMTTLKEEQIAKVLDGTPVSEDVYNSLKTIYLRPDLPKTQTKEPESHDIAEDGHVSPADEAPEHVHDDRVNDAYHHTEGIRDKVLAAREQCRDFDDFKELLAKEEVGVTESKSGELMFYEARRDENGEILPRGENEEGLLDWAVGAKTLANKWQCEATHDWFEKNTPKEPTAPEHDSAREVIPPQKDLNPICNAVHSDLEERGTQTLDRADGKMGFLVDQKHKQDVIKTVESRFPGHTPADLGIEFFDPNQGHGTVENVKDSREPQMTDGSLDMNGATPDINQGIESHDGMDTMVSTLRVEREQNGTEVSPSMVREQSDRSREGYNLKSKADENRAASKQLSQTNESPDRDISDKFQQER</sequence>
<feature type="compositionally biased region" description="Basic and acidic residues" evidence="1">
    <location>
        <begin position="159"/>
        <end position="173"/>
    </location>
</feature>
<dbReference type="AlphaFoldDB" id="A0A6N3DWB9"/>
<accession>A0A6N3DWB9</accession>
<feature type="region of interest" description="Disordered" evidence="1">
    <location>
        <begin position="419"/>
        <end position="479"/>
    </location>
</feature>
<reference evidence="2" key="1">
    <citation type="submission" date="2019-11" db="EMBL/GenBank/DDBJ databases">
        <authorList>
            <person name="Feng L."/>
        </authorList>
    </citation>
    <scope>NUCLEOTIDE SEQUENCE</scope>
    <source>
        <strain evidence="2">CsymbiosumLFYP84</strain>
    </source>
</reference>
<name>A0A6N3DWB9_CLOSY</name>
<dbReference type="EMBL" id="CACRUA010000022">
    <property type="protein sequence ID" value="VYU29897.1"/>
    <property type="molecule type" value="Genomic_DNA"/>
</dbReference>
<feature type="region of interest" description="Disordered" evidence="1">
    <location>
        <begin position="368"/>
        <end position="397"/>
    </location>
</feature>